<dbReference type="EMBL" id="MFKW01000073">
    <property type="protein sequence ID" value="OGG49496.1"/>
    <property type="molecule type" value="Genomic_DNA"/>
</dbReference>
<protein>
    <submittedName>
        <fullName evidence="1">Uncharacterized protein</fullName>
    </submittedName>
</protein>
<name>A0A1F6CJS7_9BACT</name>
<sequence length="75" mass="8583">MTEHNDVTTGELMDFLQDHMVMKEDFVLELSKMATKEDLARMVTKEDLNRQKAEILDAMDDKLADLKGDLVILNA</sequence>
<evidence type="ECO:0000313" key="2">
    <source>
        <dbReference type="Proteomes" id="UP000176445"/>
    </source>
</evidence>
<reference evidence="1 2" key="1">
    <citation type="journal article" date="2016" name="Nat. Commun.">
        <title>Thousands of microbial genomes shed light on interconnected biogeochemical processes in an aquifer system.</title>
        <authorList>
            <person name="Anantharaman K."/>
            <person name="Brown C.T."/>
            <person name="Hug L.A."/>
            <person name="Sharon I."/>
            <person name="Castelle C.J."/>
            <person name="Probst A.J."/>
            <person name="Thomas B.C."/>
            <person name="Singh A."/>
            <person name="Wilkins M.J."/>
            <person name="Karaoz U."/>
            <person name="Brodie E.L."/>
            <person name="Williams K.H."/>
            <person name="Hubbard S.S."/>
            <person name="Banfield J.F."/>
        </authorList>
    </citation>
    <scope>NUCLEOTIDE SEQUENCE [LARGE SCALE GENOMIC DNA]</scope>
</reference>
<organism evidence="1 2">
    <name type="scientific">Candidatus Kaiserbacteria bacterium RIFCSPHIGHO2_01_FULL_54_36b</name>
    <dbReference type="NCBI Taxonomy" id="1798483"/>
    <lineage>
        <taxon>Bacteria</taxon>
        <taxon>Candidatus Kaiseribacteriota</taxon>
    </lineage>
</organism>
<dbReference type="AlphaFoldDB" id="A0A1F6CJS7"/>
<dbReference type="Proteomes" id="UP000176445">
    <property type="component" value="Unassembled WGS sequence"/>
</dbReference>
<gene>
    <name evidence="1" type="ORF">A2704_06445</name>
</gene>
<accession>A0A1F6CJS7</accession>
<evidence type="ECO:0000313" key="1">
    <source>
        <dbReference type="EMBL" id="OGG49496.1"/>
    </source>
</evidence>
<comment type="caution">
    <text evidence="1">The sequence shown here is derived from an EMBL/GenBank/DDBJ whole genome shotgun (WGS) entry which is preliminary data.</text>
</comment>
<proteinExistence type="predicted"/>